<reference evidence="3 4" key="1">
    <citation type="submission" date="2018-02" db="EMBL/GenBank/DDBJ databases">
        <title>Genomic Encyclopedia of Archaeal and Bacterial Type Strains, Phase II (KMG-II): from individual species to whole genera.</title>
        <authorList>
            <person name="Goeker M."/>
        </authorList>
    </citation>
    <scope>NUCLEOTIDE SEQUENCE [LARGE SCALE GENOMIC DNA]</scope>
    <source>
        <strain evidence="3 4">DSM 29526</strain>
    </source>
</reference>
<dbReference type="OrthoDB" id="176168at2"/>
<feature type="domain" description="3-keto-alpha-glucoside-1,2-lyase/3-keto-2-hydroxy-glucal hydratase" evidence="2">
    <location>
        <begin position="53"/>
        <end position="242"/>
    </location>
</feature>
<feature type="chain" id="PRO_5015566787" evidence="1">
    <location>
        <begin position="19"/>
        <end position="244"/>
    </location>
</feature>
<keyword evidence="1" id="KW-0732">Signal</keyword>
<dbReference type="InterPro" id="IPR010496">
    <property type="entry name" value="AL/BT2_dom"/>
</dbReference>
<evidence type="ECO:0000259" key="2">
    <source>
        <dbReference type="Pfam" id="PF06439"/>
    </source>
</evidence>
<name>A0A2S6I591_9BACT</name>
<protein>
    <submittedName>
        <fullName evidence="3">Uncharacterized protein DUF1080</fullName>
    </submittedName>
</protein>
<dbReference type="Pfam" id="PF06439">
    <property type="entry name" value="3keto-disac_hyd"/>
    <property type="match status" value="1"/>
</dbReference>
<evidence type="ECO:0000256" key="1">
    <source>
        <dbReference type="SAM" id="SignalP"/>
    </source>
</evidence>
<dbReference type="EMBL" id="PTJC01000006">
    <property type="protein sequence ID" value="PPK86315.1"/>
    <property type="molecule type" value="Genomic_DNA"/>
</dbReference>
<keyword evidence="4" id="KW-1185">Reference proteome</keyword>
<dbReference type="GO" id="GO:0016787">
    <property type="term" value="F:hydrolase activity"/>
    <property type="evidence" value="ECO:0007669"/>
    <property type="project" value="InterPro"/>
</dbReference>
<feature type="signal peptide" evidence="1">
    <location>
        <begin position="1"/>
        <end position="18"/>
    </location>
</feature>
<gene>
    <name evidence="3" type="ORF">CLV84_3238</name>
</gene>
<proteinExistence type="predicted"/>
<comment type="caution">
    <text evidence="3">The sequence shown here is derived from an EMBL/GenBank/DDBJ whole genome shotgun (WGS) entry which is preliminary data.</text>
</comment>
<dbReference type="AlphaFoldDB" id="A0A2S6I591"/>
<evidence type="ECO:0000313" key="3">
    <source>
        <dbReference type="EMBL" id="PPK86315.1"/>
    </source>
</evidence>
<dbReference type="Gene3D" id="2.60.120.560">
    <property type="entry name" value="Exo-inulinase, domain 1"/>
    <property type="match status" value="1"/>
</dbReference>
<sequence>MRKYLFLFLLAAVTALQAQITDPKATEFYEPVPPKVKPGAQLGEAPADAIVLLGDGADASEWVNAASGGAVDWTVDGDALIVKGGAGNISTRRKFGDMQLHVEWRSPSEPDKEGQGRGNSGIFLQNRYEVQVLESEGSDTYTNGQAGSIYKQTPPLVNALKPMGEWQTYDIIYTAPHFNDDGILIRPAYVTVLMNGVVVQNNFEIKGPTEYIGLPHYEAHGDDVISLQDHGNAVAYRNIWVREL</sequence>
<evidence type="ECO:0000313" key="4">
    <source>
        <dbReference type="Proteomes" id="UP000237662"/>
    </source>
</evidence>
<accession>A0A2S6I591</accession>
<organism evidence="3 4">
    <name type="scientific">Neolewinella xylanilytica</name>
    <dbReference type="NCBI Taxonomy" id="1514080"/>
    <lineage>
        <taxon>Bacteria</taxon>
        <taxon>Pseudomonadati</taxon>
        <taxon>Bacteroidota</taxon>
        <taxon>Saprospiria</taxon>
        <taxon>Saprospirales</taxon>
        <taxon>Lewinellaceae</taxon>
        <taxon>Neolewinella</taxon>
    </lineage>
</organism>
<dbReference type="RefSeq" id="WP_104420757.1">
    <property type="nucleotide sequence ID" value="NZ_PTJC01000006.1"/>
</dbReference>
<dbReference type="Proteomes" id="UP000237662">
    <property type="component" value="Unassembled WGS sequence"/>
</dbReference>